<sequence>MIKYIDKQSLEDNLVLEYIYNNKKENYYYSDDFSNEFYIKAAYEGFISVSYEEENNFVILPEMQFDYAVLYFENLHISKKVKKLLNDNSYSFRINKNIKQTLDLIEQYHEDSWIKDEYKQTLLNLQNYPNNLGFEIFSSEIIDKTTNQIIAAEIGYKIGAIYTSLSGFYRKEKKYNNYGKLQLVLLGKYLLNNGYKLWNLGHPYMKYKFDLGATLLSRIEFIKQLKKYRDLKI</sequence>
<comment type="caution">
    <text evidence="4">The sequence shown here is derived from an EMBL/GenBank/DDBJ whole genome shotgun (WGS) entry which is preliminary data.</text>
</comment>
<accession>A0A2G1DKH6</accession>
<dbReference type="AlphaFoldDB" id="A0A2G1DKH6"/>
<keyword evidence="5" id="KW-1185">Reference proteome</keyword>
<evidence type="ECO:0000256" key="3">
    <source>
        <dbReference type="ARBA" id="ARBA00023315"/>
    </source>
</evidence>
<keyword evidence="2" id="KW-0808">Transferase</keyword>
<evidence type="ECO:0000256" key="1">
    <source>
        <dbReference type="ARBA" id="ARBA00022490"/>
    </source>
</evidence>
<proteinExistence type="predicted"/>
<dbReference type="PANTHER" id="PTHR30098">
    <property type="entry name" value="LEUCYL/PHENYLALANYL-TRNA--PROTEIN TRANSFERASE"/>
    <property type="match status" value="1"/>
</dbReference>
<dbReference type="InterPro" id="IPR004616">
    <property type="entry name" value="Leu/Phe-tRNA_Trfase"/>
</dbReference>
<evidence type="ECO:0000313" key="5">
    <source>
        <dbReference type="Proteomes" id="UP000221222"/>
    </source>
</evidence>
<dbReference type="PANTHER" id="PTHR30098:SF2">
    <property type="entry name" value="LEUCYL_PHENYLALANYL-TRNA--PROTEIN TRANSFERASE"/>
    <property type="match status" value="1"/>
</dbReference>
<protein>
    <recommendedName>
        <fullName evidence="6">Leucyl/phenylalanyl-tRNA--protein transferase</fullName>
    </recommendedName>
</protein>
<name>A0A2G1DKH6_9BACT</name>
<dbReference type="GO" id="GO:0030163">
    <property type="term" value="P:protein catabolic process"/>
    <property type="evidence" value="ECO:0007669"/>
    <property type="project" value="InterPro"/>
</dbReference>
<evidence type="ECO:0000313" key="4">
    <source>
        <dbReference type="EMBL" id="PHO19025.1"/>
    </source>
</evidence>
<dbReference type="Proteomes" id="UP000221222">
    <property type="component" value="Unassembled WGS sequence"/>
</dbReference>
<dbReference type="Gene3D" id="3.40.630.70">
    <property type="entry name" value="Leucyl/phenylalanyl-tRNA-protein transferase, C-terminal domain"/>
    <property type="match status" value="1"/>
</dbReference>
<dbReference type="GO" id="GO:0005737">
    <property type="term" value="C:cytoplasm"/>
    <property type="evidence" value="ECO:0007669"/>
    <property type="project" value="TreeGrafter"/>
</dbReference>
<dbReference type="EMBL" id="NXFY01000002">
    <property type="protein sequence ID" value="PHO19025.1"/>
    <property type="molecule type" value="Genomic_DNA"/>
</dbReference>
<reference evidence="4 5" key="1">
    <citation type="submission" date="2017-09" db="EMBL/GenBank/DDBJ databases">
        <title>Arcobacter canalis sp. nov., a new species isolated from a water canal contaminated with urban sewage.</title>
        <authorList>
            <person name="Perez-Cataluna A."/>
            <person name="Salas-Masso N."/>
            <person name="Figueras M.J."/>
        </authorList>
    </citation>
    <scope>NUCLEOTIDE SEQUENCE [LARGE SCALE GENOMIC DNA]</scope>
    <source>
        <strain evidence="4 5">F98-3</strain>
    </source>
</reference>
<dbReference type="InterPro" id="IPR042203">
    <property type="entry name" value="Leu/Phe-tRNA_Trfase_C"/>
</dbReference>
<evidence type="ECO:0000256" key="2">
    <source>
        <dbReference type="ARBA" id="ARBA00022679"/>
    </source>
</evidence>
<keyword evidence="1" id="KW-0963">Cytoplasm</keyword>
<keyword evidence="3" id="KW-0012">Acyltransferase</keyword>
<organism evidence="4 5">
    <name type="scientific">Malaciobacter molluscorum LMG 25693</name>
    <dbReference type="NCBI Taxonomy" id="870501"/>
    <lineage>
        <taxon>Bacteria</taxon>
        <taxon>Pseudomonadati</taxon>
        <taxon>Campylobacterota</taxon>
        <taxon>Epsilonproteobacteria</taxon>
        <taxon>Campylobacterales</taxon>
        <taxon>Arcobacteraceae</taxon>
        <taxon>Malaciobacter</taxon>
    </lineage>
</organism>
<gene>
    <name evidence="4" type="ORF">CPU12_01905</name>
</gene>
<dbReference type="Pfam" id="PF03588">
    <property type="entry name" value="Leu_Phe_trans"/>
    <property type="match status" value="1"/>
</dbReference>
<dbReference type="InterPro" id="IPR016181">
    <property type="entry name" value="Acyl_CoA_acyltransferase"/>
</dbReference>
<dbReference type="SUPFAM" id="SSF55729">
    <property type="entry name" value="Acyl-CoA N-acyltransferases (Nat)"/>
    <property type="match status" value="1"/>
</dbReference>
<evidence type="ECO:0008006" key="6">
    <source>
        <dbReference type="Google" id="ProtNLM"/>
    </source>
</evidence>
<dbReference type="GO" id="GO:0008914">
    <property type="term" value="F:leucyl-tRNA--protein transferase activity"/>
    <property type="evidence" value="ECO:0007669"/>
    <property type="project" value="InterPro"/>
</dbReference>